<dbReference type="PANTHER" id="PTHR36838:SF4">
    <property type="entry name" value="AUXIN EFFLUX CARRIER FAMILY PROTEIN"/>
    <property type="match status" value="1"/>
</dbReference>
<dbReference type="GO" id="GO:0005886">
    <property type="term" value="C:plasma membrane"/>
    <property type="evidence" value="ECO:0007669"/>
    <property type="project" value="UniProtKB-SubCell"/>
</dbReference>
<feature type="transmembrane region" description="Helical" evidence="8">
    <location>
        <begin position="168"/>
        <end position="188"/>
    </location>
</feature>
<dbReference type="KEGG" id="phao:HF685_06855"/>
<dbReference type="InterPro" id="IPR038770">
    <property type="entry name" value="Na+/solute_symporter_sf"/>
</dbReference>
<evidence type="ECO:0000256" key="4">
    <source>
        <dbReference type="ARBA" id="ARBA00022475"/>
    </source>
</evidence>
<feature type="transmembrane region" description="Helical" evidence="8">
    <location>
        <begin position="38"/>
        <end position="57"/>
    </location>
</feature>
<keyword evidence="10" id="KW-1185">Reference proteome</keyword>
<name>A0A6H2DM54_9SPHN</name>
<dbReference type="InterPro" id="IPR004776">
    <property type="entry name" value="Mem_transp_PIN-like"/>
</dbReference>
<evidence type="ECO:0000256" key="3">
    <source>
        <dbReference type="ARBA" id="ARBA00022448"/>
    </source>
</evidence>
<dbReference type="EMBL" id="CP051217">
    <property type="protein sequence ID" value="QJB69035.1"/>
    <property type="molecule type" value="Genomic_DNA"/>
</dbReference>
<keyword evidence="7 8" id="KW-0472">Membrane</keyword>
<evidence type="ECO:0000256" key="8">
    <source>
        <dbReference type="SAM" id="Phobius"/>
    </source>
</evidence>
<feature type="transmembrane region" description="Helical" evidence="8">
    <location>
        <begin position="103"/>
        <end position="120"/>
    </location>
</feature>
<evidence type="ECO:0000256" key="2">
    <source>
        <dbReference type="ARBA" id="ARBA00010145"/>
    </source>
</evidence>
<keyword evidence="4" id="KW-1003">Cell membrane</keyword>
<feature type="transmembrane region" description="Helical" evidence="8">
    <location>
        <begin position="126"/>
        <end position="147"/>
    </location>
</feature>
<accession>A0A6H2DM54</accession>
<keyword evidence="6 8" id="KW-1133">Transmembrane helix</keyword>
<dbReference type="PANTHER" id="PTHR36838">
    <property type="entry name" value="AUXIN EFFLUX CARRIER FAMILY PROTEIN"/>
    <property type="match status" value="1"/>
</dbReference>
<dbReference type="Pfam" id="PF03547">
    <property type="entry name" value="Mem_trans"/>
    <property type="match status" value="1"/>
</dbReference>
<dbReference type="GO" id="GO:0055085">
    <property type="term" value="P:transmembrane transport"/>
    <property type="evidence" value="ECO:0007669"/>
    <property type="project" value="InterPro"/>
</dbReference>
<evidence type="ECO:0000313" key="9">
    <source>
        <dbReference type="EMBL" id="QJB69035.1"/>
    </source>
</evidence>
<dbReference type="Gene3D" id="1.20.1530.20">
    <property type="match status" value="1"/>
</dbReference>
<organism evidence="9 10">
    <name type="scientific">Parasphingorhabdus halotolerans</name>
    <dbReference type="NCBI Taxonomy" id="2725558"/>
    <lineage>
        <taxon>Bacteria</taxon>
        <taxon>Pseudomonadati</taxon>
        <taxon>Pseudomonadota</taxon>
        <taxon>Alphaproteobacteria</taxon>
        <taxon>Sphingomonadales</taxon>
        <taxon>Sphingomonadaceae</taxon>
        <taxon>Parasphingorhabdus</taxon>
    </lineage>
</organism>
<dbReference type="RefSeq" id="WP_168818877.1">
    <property type="nucleotide sequence ID" value="NZ_CP051217.1"/>
</dbReference>
<feature type="transmembrane region" description="Helical" evidence="8">
    <location>
        <begin position="284"/>
        <end position="307"/>
    </location>
</feature>
<comment type="similarity">
    <text evidence="2">Belongs to the auxin efflux carrier (TC 2.A.69) family.</text>
</comment>
<feature type="transmembrane region" description="Helical" evidence="8">
    <location>
        <begin position="6"/>
        <end position="26"/>
    </location>
</feature>
<feature type="transmembrane region" description="Helical" evidence="8">
    <location>
        <begin position="63"/>
        <end position="82"/>
    </location>
</feature>
<sequence length="310" mass="32492">MIPFVQALVPVVILVMMGWLLAARSFIPEDGWRAMERLTYFIFFPALIVQLLAKASFDTAPLGMAVALVGAQLVFGLIGLASRQTGDKAQTASPRKGSIIQSNVRWNTFIGLSIGGTLFGEEGLVLMAFAAAVLTPVANVISVWALTRYAAPNGKPKPHIAMDLLRNPLIIACAMGFALNMLGLAPTGMVEETLNILGGATLALGLLVLGAAVDVDAFKRAGKTTMIWSVIRLTGFPVVTLGIGLALDLAPINLAIVTIAAATPTASSGYILSRQLGGDATLSANLIAVQTVLSMLTMPAIYALFLLTQS</sequence>
<keyword evidence="5 8" id="KW-0812">Transmembrane</keyword>
<proteinExistence type="inferred from homology"/>
<feature type="transmembrane region" description="Helical" evidence="8">
    <location>
        <begin position="225"/>
        <end position="246"/>
    </location>
</feature>
<comment type="subcellular location">
    <subcellularLocation>
        <location evidence="1">Cell membrane</location>
        <topology evidence="1">Multi-pass membrane protein</topology>
    </subcellularLocation>
</comment>
<evidence type="ECO:0000313" key="10">
    <source>
        <dbReference type="Proteomes" id="UP000501600"/>
    </source>
</evidence>
<gene>
    <name evidence="9" type="ORF">HF685_06855</name>
</gene>
<evidence type="ECO:0000256" key="7">
    <source>
        <dbReference type="ARBA" id="ARBA00023136"/>
    </source>
</evidence>
<dbReference type="Proteomes" id="UP000501600">
    <property type="component" value="Chromosome"/>
</dbReference>
<keyword evidence="3" id="KW-0813">Transport</keyword>
<dbReference type="AlphaFoldDB" id="A0A6H2DM54"/>
<feature type="transmembrane region" description="Helical" evidence="8">
    <location>
        <begin position="252"/>
        <end position="272"/>
    </location>
</feature>
<evidence type="ECO:0000256" key="5">
    <source>
        <dbReference type="ARBA" id="ARBA00022692"/>
    </source>
</evidence>
<protein>
    <submittedName>
        <fullName evidence="9">AEC family transporter</fullName>
    </submittedName>
</protein>
<feature type="transmembrane region" description="Helical" evidence="8">
    <location>
        <begin position="194"/>
        <end position="213"/>
    </location>
</feature>
<evidence type="ECO:0000256" key="6">
    <source>
        <dbReference type="ARBA" id="ARBA00022989"/>
    </source>
</evidence>
<reference evidence="9 10" key="1">
    <citation type="submission" date="2020-04" db="EMBL/GenBank/DDBJ databases">
        <title>Genome sequence for Sphingorhabdus sp. strain M1.</title>
        <authorList>
            <person name="Park S.-J."/>
        </authorList>
    </citation>
    <scope>NUCLEOTIDE SEQUENCE [LARGE SCALE GENOMIC DNA]</scope>
    <source>
        <strain evidence="9 10">JK6</strain>
    </source>
</reference>
<evidence type="ECO:0000256" key="1">
    <source>
        <dbReference type="ARBA" id="ARBA00004651"/>
    </source>
</evidence>